<feature type="transmembrane region" description="Helical" evidence="1">
    <location>
        <begin position="187"/>
        <end position="208"/>
    </location>
</feature>
<feature type="transmembrane region" description="Helical" evidence="1">
    <location>
        <begin position="126"/>
        <end position="147"/>
    </location>
</feature>
<dbReference type="RefSeq" id="WP_184707386.1">
    <property type="nucleotide sequence ID" value="NZ_JACHKZ010000008.1"/>
</dbReference>
<feature type="domain" description="Acyltransferase 3" evidence="2">
    <location>
        <begin position="5"/>
        <end position="335"/>
    </location>
</feature>
<feature type="transmembrane region" description="Helical" evidence="1">
    <location>
        <begin position="154"/>
        <end position="175"/>
    </location>
</feature>
<name>A0ABR6REW1_9BURK</name>
<dbReference type="PANTHER" id="PTHR23028">
    <property type="entry name" value="ACETYLTRANSFERASE"/>
    <property type="match status" value="1"/>
</dbReference>
<dbReference type="InterPro" id="IPR002656">
    <property type="entry name" value="Acyl_transf_3_dom"/>
</dbReference>
<feature type="transmembrane region" description="Helical" evidence="1">
    <location>
        <begin position="286"/>
        <end position="307"/>
    </location>
</feature>
<dbReference type="Proteomes" id="UP000562492">
    <property type="component" value="Unassembled WGS sequence"/>
</dbReference>
<feature type="transmembrane region" description="Helical" evidence="1">
    <location>
        <begin position="319"/>
        <end position="339"/>
    </location>
</feature>
<keyword evidence="1" id="KW-1133">Transmembrane helix</keyword>
<feature type="transmembrane region" description="Helical" evidence="1">
    <location>
        <begin position="39"/>
        <end position="61"/>
    </location>
</feature>
<evidence type="ECO:0000313" key="3">
    <source>
        <dbReference type="EMBL" id="MBB6577691.1"/>
    </source>
</evidence>
<dbReference type="InterPro" id="IPR050879">
    <property type="entry name" value="Acyltransferase_3"/>
</dbReference>
<reference evidence="3 4" key="1">
    <citation type="submission" date="2020-08" db="EMBL/GenBank/DDBJ databases">
        <title>Functional genomics of gut bacteria from endangered species of beetles.</title>
        <authorList>
            <person name="Carlos-Shanley C."/>
        </authorList>
    </citation>
    <scope>NUCLEOTIDE SEQUENCE [LARGE SCALE GENOMIC DNA]</scope>
    <source>
        <strain evidence="3 4">S00124</strain>
    </source>
</reference>
<dbReference type="PANTHER" id="PTHR23028:SF53">
    <property type="entry name" value="ACYL_TRANSF_3 DOMAIN-CONTAINING PROTEIN"/>
    <property type="match status" value="1"/>
</dbReference>
<feature type="transmembrane region" description="Helical" evidence="1">
    <location>
        <begin position="215"/>
        <end position="234"/>
    </location>
</feature>
<feature type="transmembrane region" description="Helical" evidence="1">
    <location>
        <begin position="7"/>
        <end position="27"/>
    </location>
</feature>
<proteinExistence type="predicted"/>
<feature type="transmembrane region" description="Helical" evidence="1">
    <location>
        <begin position="254"/>
        <end position="274"/>
    </location>
</feature>
<dbReference type="EMBL" id="JACHKZ010000008">
    <property type="protein sequence ID" value="MBB6577691.1"/>
    <property type="molecule type" value="Genomic_DNA"/>
</dbReference>
<sequence length="363" mass="40253">MIQTIQMLRFAAAMWVAVYHAQLWGWFPHAPQWLQTIAAGGYAGVDIFFVISGVIMALGTVRSAPGIRTASQFALVRFGRIYTGWWPVMGISLLALTAIGSLPANVDLLPSALLYPSNFSLHISNVIWTLVYELYFYLLVAAGLLLAPPWRQRAMAALAGGIAVLVFYFWCTGRYAPSAFDRATPLVWFYAAPLVLEFFAGYFLYLLVQRLGRQHWGWWLLAAAVLAGMAAYVARFHSPHAPGMSGFFHWPERALWVGSAAVALVGAALLAPLPRSRRLRSLQHRLACLGDYSFAIYLLHPLVFVLADRALQALGWQALPRAGAAVAVLLLLATLAALYHHAIERPLYQAYRRQIARWLGPFA</sequence>
<keyword evidence="4" id="KW-1185">Reference proteome</keyword>
<evidence type="ECO:0000313" key="4">
    <source>
        <dbReference type="Proteomes" id="UP000562492"/>
    </source>
</evidence>
<gene>
    <name evidence="3" type="ORF">HNP33_001748</name>
</gene>
<evidence type="ECO:0000256" key="1">
    <source>
        <dbReference type="SAM" id="Phobius"/>
    </source>
</evidence>
<evidence type="ECO:0000259" key="2">
    <source>
        <dbReference type="Pfam" id="PF01757"/>
    </source>
</evidence>
<keyword evidence="1" id="KW-0812">Transmembrane</keyword>
<accession>A0ABR6REW1</accession>
<keyword evidence="1" id="KW-0472">Membrane</keyword>
<dbReference type="Pfam" id="PF01757">
    <property type="entry name" value="Acyl_transf_3"/>
    <property type="match status" value="1"/>
</dbReference>
<organism evidence="3 4">
    <name type="scientific">Comamonas odontotermitis</name>
    <dbReference type="NCBI Taxonomy" id="379895"/>
    <lineage>
        <taxon>Bacteria</taxon>
        <taxon>Pseudomonadati</taxon>
        <taxon>Pseudomonadota</taxon>
        <taxon>Betaproteobacteria</taxon>
        <taxon>Burkholderiales</taxon>
        <taxon>Comamonadaceae</taxon>
        <taxon>Comamonas</taxon>
    </lineage>
</organism>
<feature type="transmembrane region" description="Helical" evidence="1">
    <location>
        <begin position="82"/>
        <end position="106"/>
    </location>
</feature>
<comment type="caution">
    <text evidence="3">The sequence shown here is derived from an EMBL/GenBank/DDBJ whole genome shotgun (WGS) entry which is preliminary data.</text>
</comment>
<protein>
    <submittedName>
        <fullName evidence="3">Peptidoglycan/LPS O-acetylase OafA/YrhL</fullName>
    </submittedName>
</protein>